<reference evidence="2 3" key="2">
    <citation type="submission" date="2018-05" db="EMBL/GenBank/DDBJ databases">
        <authorList>
            <person name="Lanie J.A."/>
            <person name="Ng W.-L."/>
            <person name="Kazmierczak K.M."/>
            <person name="Andrzejewski T.M."/>
            <person name="Davidsen T.M."/>
            <person name="Wayne K.J."/>
            <person name="Tettelin H."/>
            <person name="Glass J.I."/>
            <person name="Rusch D."/>
            <person name="Podicherti R."/>
            <person name="Tsui H.-C.T."/>
            <person name="Winkler M.E."/>
        </authorList>
    </citation>
    <scope>NUCLEOTIDE SEQUENCE [LARGE SCALE GENOMIC DNA]</scope>
    <source>
        <strain evidence="2 3">C305</strain>
    </source>
</reference>
<evidence type="ECO:0000313" key="2">
    <source>
        <dbReference type="EMBL" id="PWH85477.1"/>
    </source>
</evidence>
<keyword evidence="1" id="KW-0812">Transmembrane</keyword>
<feature type="transmembrane region" description="Helical" evidence="1">
    <location>
        <begin position="102"/>
        <end position="121"/>
    </location>
</feature>
<feature type="transmembrane region" description="Helical" evidence="1">
    <location>
        <begin position="38"/>
        <end position="59"/>
    </location>
</feature>
<dbReference type="AlphaFoldDB" id="A0A2U2XCI6"/>
<reference evidence="2 3" key="1">
    <citation type="submission" date="2018-05" db="EMBL/GenBank/DDBJ databases">
        <title>Brumimicrobium oceani sp. nov., isolated from coastal sediment.</title>
        <authorList>
            <person name="Kou Y."/>
        </authorList>
    </citation>
    <scope>NUCLEOTIDE SEQUENCE [LARGE SCALE GENOMIC DNA]</scope>
    <source>
        <strain evidence="2 3">C305</strain>
    </source>
</reference>
<keyword evidence="1" id="KW-1133">Transmembrane helix</keyword>
<evidence type="ECO:0000256" key="1">
    <source>
        <dbReference type="SAM" id="Phobius"/>
    </source>
</evidence>
<evidence type="ECO:0000313" key="3">
    <source>
        <dbReference type="Proteomes" id="UP000245370"/>
    </source>
</evidence>
<protein>
    <submittedName>
        <fullName evidence="2">Uncharacterized protein</fullName>
    </submittedName>
</protein>
<keyword evidence="3" id="KW-1185">Reference proteome</keyword>
<dbReference type="EMBL" id="QFRJ01000006">
    <property type="protein sequence ID" value="PWH85477.1"/>
    <property type="molecule type" value="Genomic_DNA"/>
</dbReference>
<feature type="transmembrane region" description="Helical" evidence="1">
    <location>
        <begin position="71"/>
        <end position="90"/>
    </location>
</feature>
<dbReference type="Proteomes" id="UP000245370">
    <property type="component" value="Unassembled WGS sequence"/>
</dbReference>
<dbReference type="RefSeq" id="WP_109359558.1">
    <property type="nucleotide sequence ID" value="NZ_QFRJ01000006.1"/>
</dbReference>
<comment type="caution">
    <text evidence="2">The sequence shown here is derived from an EMBL/GenBank/DDBJ whole genome shotgun (WGS) entry which is preliminary data.</text>
</comment>
<name>A0A2U2XCI6_9FLAO</name>
<proteinExistence type="predicted"/>
<dbReference type="OrthoDB" id="1467501at2"/>
<sequence>MKMILKDNLVFLMFFVGLALIHYGLFQIYPTMYFGNEIILSYTVLFILNSIGATIFYLGNNGSFKIEFAQLYLIFTTIQMLGCFAFAAYLKIGFEETAKPALIQFVVLFFASLIFQTTYLVKTKVK</sequence>
<keyword evidence="1" id="KW-0472">Membrane</keyword>
<accession>A0A2U2XCI6</accession>
<gene>
    <name evidence="2" type="ORF">DIT68_09480</name>
</gene>
<feature type="transmembrane region" description="Helical" evidence="1">
    <location>
        <begin position="9"/>
        <end position="26"/>
    </location>
</feature>
<organism evidence="2 3">
    <name type="scientific">Brumimicrobium oceani</name>
    <dbReference type="NCBI Taxonomy" id="2100725"/>
    <lineage>
        <taxon>Bacteria</taxon>
        <taxon>Pseudomonadati</taxon>
        <taxon>Bacteroidota</taxon>
        <taxon>Flavobacteriia</taxon>
        <taxon>Flavobacteriales</taxon>
        <taxon>Crocinitomicaceae</taxon>
        <taxon>Brumimicrobium</taxon>
    </lineage>
</organism>